<name>A0A1B1UBQ9_9BRAD</name>
<dbReference type="STRING" id="1274631.LMTR13_08500"/>
<keyword evidence="1" id="KW-0812">Transmembrane</keyword>
<dbReference type="KEGG" id="bic:LMTR13_08500"/>
<keyword evidence="1" id="KW-1133">Transmembrane helix</keyword>
<reference evidence="2 3" key="1">
    <citation type="submission" date="2016-07" db="EMBL/GenBank/DDBJ databases">
        <title>Complete genome sequence of Bradyrhizobium icense LMTR 13T, a potential inoculant strain isolated from lima bean (Phaseolus lunatus) in Peru.</title>
        <authorList>
            <person name="Ormeno-Orrillo E."/>
            <person name="Duran D."/>
            <person name="Rogel M.A."/>
            <person name="Rey L."/>
            <person name="Imperial J."/>
            <person name="Ruiz-Argueso T."/>
            <person name="Martinez-Romero E."/>
        </authorList>
    </citation>
    <scope>NUCLEOTIDE SEQUENCE [LARGE SCALE GENOMIC DNA]</scope>
    <source>
        <strain evidence="2 3">LMTR 13</strain>
    </source>
</reference>
<evidence type="ECO:0000256" key="1">
    <source>
        <dbReference type="SAM" id="Phobius"/>
    </source>
</evidence>
<feature type="transmembrane region" description="Helical" evidence="1">
    <location>
        <begin position="52"/>
        <end position="69"/>
    </location>
</feature>
<gene>
    <name evidence="2" type="ORF">LMTR13_08500</name>
</gene>
<dbReference type="Proteomes" id="UP000092839">
    <property type="component" value="Chromosome"/>
</dbReference>
<keyword evidence="3" id="KW-1185">Reference proteome</keyword>
<evidence type="ECO:0000313" key="2">
    <source>
        <dbReference type="EMBL" id="ANW00208.1"/>
    </source>
</evidence>
<sequence length="106" mass="11497">MRTIKHWLVVVLTPSIIQLHRELRIILGPEPSVVGLMIVSFVLGVYVARFNIVAATVASIVCAAVSLLYDLSSESTLMHSLLASVGTACALQVGYLVGQLLRLPRR</sequence>
<proteinExistence type="predicted"/>
<evidence type="ECO:0000313" key="3">
    <source>
        <dbReference type="Proteomes" id="UP000092839"/>
    </source>
</evidence>
<accession>A0A1B1UBQ9</accession>
<keyword evidence="1" id="KW-0472">Membrane</keyword>
<dbReference type="AlphaFoldDB" id="A0A1B1UBQ9"/>
<protein>
    <submittedName>
        <fullName evidence="2">Uncharacterized protein</fullName>
    </submittedName>
</protein>
<dbReference type="EMBL" id="CP016428">
    <property type="protein sequence ID" value="ANW00208.1"/>
    <property type="molecule type" value="Genomic_DNA"/>
</dbReference>
<organism evidence="2 3">
    <name type="scientific">Bradyrhizobium icense</name>
    <dbReference type="NCBI Taxonomy" id="1274631"/>
    <lineage>
        <taxon>Bacteria</taxon>
        <taxon>Pseudomonadati</taxon>
        <taxon>Pseudomonadota</taxon>
        <taxon>Alphaproteobacteria</taxon>
        <taxon>Hyphomicrobiales</taxon>
        <taxon>Nitrobacteraceae</taxon>
        <taxon>Bradyrhizobium</taxon>
    </lineage>
</organism>
<feature type="transmembrane region" description="Helical" evidence="1">
    <location>
        <begin position="81"/>
        <end position="101"/>
    </location>
</feature>